<name>A0A3B0PME2_9BACT</name>
<dbReference type="InterPro" id="IPR006070">
    <property type="entry name" value="Sua5-like_dom"/>
</dbReference>
<evidence type="ECO:0000313" key="2">
    <source>
        <dbReference type="EMBL" id="SYV97809.1"/>
    </source>
</evidence>
<gene>
    <name evidence="2" type="ORF">NCTC10132_01178</name>
</gene>
<proteinExistence type="predicted"/>
<accession>A0A3B0PME2</accession>
<feature type="non-terminal residue" evidence="2">
    <location>
        <position position="59"/>
    </location>
</feature>
<dbReference type="Pfam" id="PF01300">
    <property type="entry name" value="Sua5_yciO_yrdC"/>
    <property type="match status" value="1"/>
</dbReference>
<organism evidence="2 3">
    <name type="scientific">Mycoplasmopsis edwardii</name>
    <dbReference type="NCBI Taxonomy" id="53558"/>
    <lineage>
        <taxon>Bacteria</taxon>
        <taxon>Bacillati</taxon>
        <taxon>Mycoplasmatota</taxon>
        <taxon>Mycoplasmoidales</taxon>
        <taxon>Metamycoplasmataceae</taxon>
        <taxon>Mycoplasmopsis</taxon>
    </lineage>
</organism>
<dbReference type="AlphaFoldDB" id="A0A3B0PME2"/>
<protein>
    <submittedName>
        <fullName evidence="2">tRNA(ANN) t(6)A37 threonylcarbamoyladenosine modification protein</fullName>
    </submittedName>
</protein>
<evidence type="ECO:0000259" key="1">
    <source>
        <dbReference type="Pfam" id="PF01300"/>
    </source>
</evidence>
<dbReference type="EMBL" id="LS991951">
    <property type="protein sequence ID" value="SYV97809.1"/>
    <property type="molecule type" value="Genomic_DNA"/>
</dbReference>
<dbReference type="SUPFAM" id="SSF55821">
    <property type="entry name" value="YrdC/RibB"/>
    <property type="match status" value="1"/>
</dbReference>
<evidence type="ECO:0000313" key="3">
    <source>
        <dbReference type="Proteomes" id="UP000257559"/>
    </source>
</evidence>
<dbReference type="GO" id="GO:0003725">
    <property type="term" value="F:double-stranded RNA binding"/>
    <property type="evidence" value="ECO:0007669"/>
    <property type="project" value="InterPro"/>
</dbReference>
<dbReference type="Gene3D" id="3.90.870.10">
    <property type="entry name" value="DHBP synthase"/>
    <property type="match status" value="1"/>
</dbReference>
<dbReference type="KEGG" id="medw:NCTC10132_01178"/>
<keyword evidence="3" id="KW-1185">Reference proteome</keyword>
<sequence length="59" mass="6895">MEEKYSNLFVSTTDTVVGIGGKVSNQTLKEIYEIKKRPLDKKIIILVSSYEQLKQFKEW</sequence>
<dbReference type="InterPro" id="IPR017945">
    <property type="entry name" value="DHBP_synth_RibB-like_a/b_dom"/>
</dbReference>
<feature type="domain" description="YrdC-like" evidence="1">
    <location>
        <begin position="10"/>
        <end position="56"/>
    </location>
</feature>
<dbReference type="Proteomes" id="UP000257559">
    <property type="component" value="Chromosome"/>
</dbReference>
<reference evidence="3" key="1">
    <citation type="submission" date="2018-06" db="EMBL/GenBank/DDBJ databases">
        <authorList>
            <consortium name="Pathogen Informatics"/>
        </authorList>
    </citation>
    <scope>NUCLEOTIDE SEQUENCE [LARGE SCALE GENOMIC DNA]</scope>
    <source>
        <strain evidence="3">NCTC10132</strain>
    </source>
</reference>